<feature type="transmembrane region" description="Helical" evidence="1">
    <location>
        <begin position="336"/>
        <end position="354"/>
    </location>
</feature>
<evidence type="ECO:0000313" key="3">
    <source>
        <dbReference type="Proteomes" id="UP001228581"/>
    </source>
</evidence>
<feature type="transmembrane region" description="Helical" evidence="1">
    <location>
        <begin position="75"/>
        <end position="96"/>
    </location>
</feature>
<dbReference type="Proteomes" id="UP001228581">
    <property type="component" value="Unassembled WGS sequence"/>
</dbReference>
<sequence>MNFKLIVLLCLLVSAGMYGYSTWCGLGITYDSQHYLSAASSLLQDGVLKNADGSIYSNWPPLYPVFLALFGTNEFLIKIGQGIVLLGIVYLTYCIVSQCITDKVLRAFLLIGIAVGTPLMLVNVFVWSEGLFVLLTLAMYLLFQKYQQSPKWPLLIGLIIVSNLLCLQRLVGIGVVGLFGIMLYLNQRDVKKAGCYIALSWIGVLIWLWRNIQVEVNPSFVDNVFVASLNKTLYSYIEAIGNWIVPVSLYFSIKVILVIGWLISTGLFLFYKRISVKSFAFQANFLGWSYLFFMIGIGGTLTEIDRFAVPGYIWLIAGFIAIIDTILPQLSRKSRWILYVMIVVWLLYPTGRTLKNVVFWHDVNCGKQIIPN</sequence>
<evidence type="ECO:0000256" key="1">
    <source>
        <dbReference type="SAM" id="Phobius"/>
    </source>
</evidence>
<evidence type="ECO:0000313" key="2">
    <source>
        <dbReference type="EMBL" id="MDJ1495190.1"/>
    </source>
</evidence>
<keyword evidence="1" id="KW-1133">Transmembrane helix</keyword>
<organism evidence="2 3">
    <name type="scientific">Xanthocytophaga flava</name>
    <dbReference type="NCBI Taxonomy" id="3048013"/>
    <lineage>
        <taxon>Bacteria</taxon>
        <taxon>Pseudomonadati</taxon>
        <taxon>Bacteroidota</taxon>
        <taxon>Cytophagia</taxon>
        <taxon>Cytophagales</taxon>
        <taxon>Rhodocytophagaceae</taxon>
        <taxon>Xanthocytophaga</taxon>
    </lineage>
</organism>
<name>A0ABT7CND5_9BACT</name>
<protein>
    <recommendedName>
        <fullName evidence="4">Glycosyltransferase RgtA/B/C/D-like domain-containing protein</fullName>
    </recommendedName>
</protein>
<keyword evidence="3" id="KW-1185">Reference proteome</keyword>
<keyword evidence="1" id="KW-0472">Membrane</keyword>
<feature type="transmembrane region" description="Helical" evidence="1">
    <location>
        <begin position="153"/>
        <end position="181"/>
    </location>
</feature>
<feature type="transmembrane region" description="Helical" evidence="1">
    <location>
        <begin position="108"/>
        <end position="141"/>
    </location>
</feature>
<accession>A0ABT7CND5</accession>
<proteinExistence type="predicted"/>
<keyword evidence="1" id="KW-0812">Transmembrane</keyword>
<evidence type="ECO:0008006" key="4">
    <source>
        <dbReference type="Google" id="ProtNLM"/>
    </source>
</evidence>
<comment type="caution">
    <text evidence="2">The sequence shown here is derived from an EMBL/GenBank/DDBJ whole genome shotgun (WGS) entry which is preliminary data.</text>
</comment>
<feature type="transmembrane region" description="Helical" evidence="1">
    <location>
        <begin position="307"/>
        <end position="327"/>
    </location>
</feature>
<feature type="transmembrane region" description="Helical" evidence="1">
    <location>
        <begin position="283"/>
        <end position="301"/>
    </location>
</feature>
<gene>
    <name evidence="2" type="ORF">QNI19_19780</name>
</gene>
<dbReference type="EMBL" id="JASJOT010000013">
    <property type="protein sequence ID" value="MDJ1495190.1"/>
    <property type="molecule type" value="Genomic_DNA"/>
</dbReference>
<dbReference type="RefSeq" id="WP_313999008.1">
    <property type="nucleotide sequence ID" value="NZ_JASJOT010000013.1"/>
</dbReference>
<reference evidence="2 3" key="1">
    <citation type="submission" date="2023-05" db="EMBL/GenBank/DDBJ databases">
        <authorList>
            <person name="Zhang X."/>
        </authorList>
    </citation>
    <scope>NUCLEOTIDE SEQUENCE [LARGE SCALE GENOMIC DNA]</scope>
    <source>
        <strain evidence="2 3">DM2B3-1</strain>
    </source>
</reference>
<feature type="transmembrane region" description="Helical" evidence="1">
    <location>
        <begin position="249"/>
        <end position="271"/>
    </location>
</feature>
<feature type="transmembrane region" description="Helical" evidence="1">
    <location>
        <begin position="193"/>
        <end position="210"/>
    </location>
</feature>